<dbReference type="Gene3D" id="4.10.240.10">
    <property type="entry name" value="Zn(2)-C6 fungal-type DNA-binding domain"/>
    <property type="match status" value="1"/>
</dbReference>
<keyword evidence="4" id="KW-0175">Coiled coil</keyword>
<dbReference type="GO" id="GO:0000981">
    <property type="term" value="F:DNA-binding transcription factor activity, RNA polymerase II-specific"/>
    <property type="evidence" value="ECO:0007669"/>
    <property type="project" value="InterPro"/>
</dbReference>
<dbReference type="InterPro" id="IPR017896">
    <property type="entry name" value="4Fe4S_Fe-S-bd"/>
</dbReference>
<evidence type="ECO:0000256" key="4">
    <source>
        <dbReference type="SAM" id="Coils"/>
    </source>
</evidence>
<dbReference type="InterPro" id="IPR001138">
    <property type="entry name" value="Zn2Cys6_DnaBD"/>
</dbReference>
<feature type="coiled-coil region" evidence="4">
    <location>
        <begin position="78"/>
        <end position="105"/>
    </location>
</feature>
<evidence type="ECO:0000313" key="9">
    <source>
        <dbReference type="Proteomes" id="UP000305067"/>
    </source>
</evidence>
<dbReference type="Proteomes" id="UP000305067">
    <property type="component" value="Unassembled WGS sequence"/>
</dbReference>
<evidence type="ECO:0000256" key="3">
    <source>
        <dbReference type="ARBA" id="ARBA00023242"/>
    </source>
</evidence>
<proteinExistence type="predicted"/>
<evidence type="ECO:0000256" key="2">
    <source>
        <dbReference type="ARBA" id="ARBA00022723"/>
    </source>
</evidence>
<dbReference type="GO" id="GO:0005634">
    <property type="term" value="C:nucleus"/>
    <property type="evidence" value="ECO:0007669"/>
    <property type="project" value="UniProtKB-SubCell"/>
</dbReference>
<keyword evidence="3" id="KW-0539">Nucleus</keyword>
<dbReference type="GO" id="GO:0006351">
    <property type="term" value="P:DNA-templated transcription"/>
    <property type="evidence" value="ECO:0007669"/>
    <property type="project" value="InterPro"/>
</dbReference>
<dbReference type="STRING" id="1884261.A0A5C3QWJ8"/>
<keyword evidence="2" id="KW-0479">Metal-binding</keyword>
<dbReference type="PANTHER" id="PTHR31001">
    <property type="entry name" value="UNCHARACTERIZED TRANSCRIPTIONAL REGULATORY PROTEIN"/>
    <property type="match status" value="1"/>
</dbReference>
<dbReference type="PANTHER" id="PTHR31001:SF56">
    <property type="entry name" value="ZN(2)-C6 FUNGAL-TYPE DOMAIN-CONTAINING PROTEIN"/>
    <property type="match status" value="1"/>
</dbReference>
<organism evidence="8 9">
    <name type="scientific">Pterulicium gracile</name>
    <dbReference type="NCBI Taxonomy" id="1884261"/>
    <lineage>
        <taxon>Eukaryota</taxon>
        <taxon>Fungi</taxon>
        <taxon>Dikarya</taxon>
        <taxon>Basidiomycota</taxon>
        <taxon>Agaricomycotina</taxon>
        <taxon>Agaricomycetes</taxon>
        <taxon>Agaricomycetidae</taxon>
        <taxon>Agaricales</taxon>
        <taxon>Pleurotineae</taxon>
        <taxon>Pterulaceae</taxon>
        <taxon>Pterulicium</taxon>
    </lineage>
</organism>
<evidence type="ECO:0000256" key="5">
    <source>
        <dbReference type="SAM" id="MobiDB-lite"/>
    </source>
</evidence>
<feature type="region of interest" description="Disordered" evidence="5">
    <location>
        <begin position="1"/>
        <end position="20"/>
    </location>
</feature>
<dbReference type="PROSITE" id="PS51379">
    <property type="entry name" value="4FE4S_FER_2"/>
    <property type="match status" value="1"/>
</dbReference>
<evidence type="ECO:0000259" key="7">
    <source>
        <dbReference type="PROSITE" id="PS51379"/>
    </source>
</evidence>
<evidence type="ECO:0000256" key="1">
    <source>
        <dbReference type="ARBA" id="ARBA00004123"/>
    </source>
</evidence>
<feature type="domain" description="Zn(2)-C6 fungal-type" evidence="6">
    <location>
        <begin position="31"/>
        <end position="60"/>
    </location>
</feature>
<comment type="subcellular location">
    <subcellularLocation>
        <location evidence="1">Nucleus</location>
    </subcellularLocation>
</comment>
<dbReference type="GO" id="GO:0003677">
    <property type="term" value="F:DNA binding"/>
    <property type="evidence" value="ECO:0007669"/>
    <property type="project" value="InterPro"/>
</dbReference>
<reference evidence="8 9" key="1">
    <citation type="journal article" date="2019" name="Nat. Ecol. Evol.">
        <title>Megaphylogeny resolves global patterns of mushroom evolution.</title>
        <authorList>
            <person name="Varga T."/>
            <person name="Krizsan K."/>
            <person name="Foldi C."/>
            <person name="Dima B."/>
            <person name="Sanchez-Garcia M."/>
            <person name="Sanchez-Ramirez S."/>
            <person name="Szollosi G.J."/>
            <person name="Szarkandi J.G."/>
            <person name="Papp V."/>
            <person name="Albert L."/>
            <person name="Andreopoulos W."/>
            <person name="Angelini C."/>
            <person name="Antonin V."/>
            <person name="Barry K.W."/>
            <person name="Bougher N.L."/>
            <person name="Buchanan P."/>
            <person name="Buyck B."/>
            <person name="Bense V."/>
            <person name="Catcheside P."/>
            <person name="Chovatia M."/>
            <person name="Cooper J."/>
            <person name="Damon W."/>
            <person name="Desjardin D."/>
            <person name="Finy P."/>
            <person name="Geml J."/>
            <person name="Haridas S."/>
            <person name="Hughes K."/>
            <person name="Justo A."/>
            <person name="Karasinski D."/>
            <person name="Kautmanova I."/>
            <person name="Kiss B."/>
            <person name="Kocsube S."/>
            <person name="Kotiranta H."/>
            <person name="LaButti K.M."/>
            <person name="Lechner B.E."/>
            <person name="Liimatainen K."/>
            <person name="Lipzen A."/>
            <person name="Lukacs Z."/>
            <person name="Mihaltcheva S."/>
            <person name="Morgado L.N."/>
            <person name="Niskanen T."/>
            <person name="Noordeloos M.E."/>
            <person name="Ohm R.A."/>
            <person name="Ortiz-Santana B."/>
            <person name="Ovrebo C."/>
            <person name="Racz N."/>
            <person name="Riley R."/>
            <person name="Savchenko A."/>
            <person name="Shiryaev A."/>
            <person name="Soop K."/>
            <person name="Spirin V."/>
            <person name="Szebenyi C."/>
            <person name="Tomsovsky M."/>
            <person name="Tulloss R.E."/>
            <person name="Uehling J."/>
            <person name="Grigoriev I.V."/>
            <person name="Vagvolgyi C."/>
            <person name="Papp T."/>
            <person name="Martin F.M."/>
            <person name="Miettinen O."/>
            <person name="Hibbett D.S."/>
            <person name="Nagy L.G."/>
        </authorList>
    </citation>
    <scope>NUCLEOTIDE SEQUENCE [LARGE SCALE GENOMIC DNA]</scope>
    <source>
        <strain evidence="8 9">CBS 309.79</strain>
    </source>
</reference>
<dbReference type="EMBL" id="ML178816">
    <property type="protein sequence ID" value="TFL05707.1"/>
    <property type="molecule type" value="Genomic_DNA"/>
</dbReference>
<protein>
    <submittedName>
        <fullName evidence="8">Fungal-specific transcription factor domain-containing protein</fullName>
    </submittedName>
</protein>
<feature type="domain" description="4Fe-4S ferredoxin-type" evidence="7">
    <location>
        <begin position="38"/>
        <end position="70"/>
    </location>
</feature>
<dbReference type="SUPFAM" id="SSF57701">
    <property type="entry name" value="Zn2/Cys6 DNA-binding domain"/>
    <property type="match status" value="1"/>
</dbReference>
<dbReference type="PROSITE" id="PS00463">
    <property type="entry name" value="ZN2_CY6_FUNGAL_1"/>
    <property type="match status" value="1"/>
</dbReference>
<evidence type="ECO:0000313" key="8">
    <source>
        <dbReference type="EMBL" id="TFL05707.1"/>
    </source>
</evidence>
<name>A0A5C3QWJ8_9AGAR</name>
<dbReference type="InterPro" id="IPR036864">
    <property type="entry name" value="Zn2-C6_fun-type_DNA-bd_sf"/>
</dbReference>
<dbReference type="AlphaFoldDB" id="A0A5C3QWJ8"/>
<accession>A0A5C3QWJ8</accession>
<keyword evidence="9" id="KW-1185">Reference proteome</keyword>
<feature type="region of interest" description="Disordered" evidence="5">
    <location>
        <begin position="676"/>
        <end position="727"/>
    </location>
</feature>
<dbReference type="PROSITE" id="PS50048">
    <property type="entry name" value="ZN2_CY6_FUNGAL_2"/>
    <property type="match status" value="1"/>
</dbReference>
<dbReference type="SMART" id="SM00066">
    <property type="entry name" value="GAL4"/>
    <property type="match status" value="1"/>
</dbReference>
<dbReference type="Pfam" id="PF04082">
    <property type="entry name" value="Fungal_trans"/>
    <property type="match status" value="1"/>
</dbReference>
<dbReference type="Pfam" id="PF00172">
    <property type="entry name" value="Zn_clus"/>
    <property type="match status" value="1"/>
</dbReference>
<evidence type="ECO:0000259" key="6">
    <source>
        <dbReference type="PROSITE" id="PS50048"/>
    </source>
</evidence>
<dbReference type="SMART" id="SM00906">
    <property type="entry name" value="Fungal_trans"/>
    <property type="match status" value="1"/>
</dbReference>
<dbReference type="InterPro" id="IPR007219">
    <property type="entry name" value="XnlR_reg_dom"/>
</dbReference>
<dbReference type="InterPro" id="IPR050613">
    <property type="entry name" value="Sec_Metabolite_Reg"/>
</dbReference>
<dbReference type="GO" id="GO:0008270">
    <property type="term" value="F:zinc ion binding"/>
    <property type="evidence" value="ECO:0007669"/>
    <property type="project" value="InterPro"/>
</dbReference>
<sequence>MPTDSGSSRRSFRKISTEEESEVRRARGEISCAECRRLKLRCDKKLPCSSCVRRGCPSVCPNGTLTTGHGTRYILADTAQLHQKIAEMGERIRQLEDALALLQASVSKEEHPLLTVGKQLLIKFGPEVQDIHHPAEARTPDQGGEVTAHTLNALGTLTIDDRGHSQYFGTSAGTEALLSAGLDSDSNAGETQDITEELPKPEILHLSHTFPLNVSSPWDGDRTLAALYDALPPQPRAWSLCETYWQHASCLFRPVQRDELIDEILIPVYKLAKDEDGHLRTDIVSVHKLAILFFVFSIGSLLDLTLPPYSPEAETFLHCGKCALSLRFIFDSPELATVQAVALLGFYHTMGGANYSMDTAWGWCGLSHKLAQSIGLHRDPARWSLDAKTVQRRRILFWELHYHDSMYSLAMGRPPATRFSYVDCEFPVDEEEFLDENGDRQPGFYTWKREFTRDITSRIVEECLSAQPSSYQAILDWDRKCREKPMPSHLNKTFRTDEVVDIPQYMKGVTARWYKIQTVLFMHKSYFTQAMLDHPVEPLRSPYAPSFLAACRCASLIIQLVETQFRRYPTYAARLWNNWAHLFTASTIISMLVSRFPSSSMAPSAFAELGIAIDLFTTHASSCSRARNGLVLLTRMKAKALESYSQFSAGSPLKPFSIENDDLAIFGGQTRVLVSKRMSSQTSKGGRRRVPTPSSSAEYVDVDSYSTPSDRDSQSGGHGTNLPMKRRSSDENLMHEERSMAPQFYTNPARGGGFSQQSQSQSMEMPAYNYFGEYSGQEAAVPDWASPSLSYGQPAPRLHPGHVPPIPGPMAMGCEILGEELPNEAAQVGFAMMNETGLQNEQWVEFMRQTGLLGSEPMR</sequence>
<dbReference type="CDD" id="cd00067">
    <property type="entry name" value="GAL4"/>
    <property type="match status" value="1"/>
</dbReference>
<dbReference type="OrthoDB" id="424974at2759"/>
<dbReference type="CDD" id="cd12148">
    <property type="entry name" value="fungal_TF_MHR"/>
    <property type="match status" value="1"/>
</dbReference>
<gene>
    <name evidence="8" type="ORF">BDV98DRAFT_560503</name>
</gene>